<accession>A0A915I4I4</accession>
<dbReference type="WBParaSite" id="nRc.2.0.1.t08750-RA">
    <property type="protein sequence ID" value="nRc.2.0.1.t08750-RA"/>
    <property type="gene ID" value="nRc.2.0.1.g08750"/>
</dbReference>
<name>A0A915I4I4_ROMCU</name>
<organism evidence="1 2">
    <name type="scientific">Romanomermis culicivorax</name>
    <name type="common">Nematode worm</name>
    <dbReference type="NCBI Taxonomy" id="13658"/>
    <lineage>
        <taxon>Eukaryota</taxon>
        <taxon>Metazoa</taxon>
        <taxon>Ecdysozoa</taxon>
        <taxon>Nematoda</taxon>
        <taxon>Enoplea</taxon>
        <taxon>Dorylaimia</taxon>
        <taxon>Mermithida</taxon>
        <taxon>Mermithoidea</taxon>
        <taxon>Mermithidae</taxon>
        <taxon>Romanomermis</taxon>
    </lineage>
</organism>
<sequence length="188" mass="21392">MVEIQGRLDGWGRATVDFWPSNNGLMVHRRKADGFSWFMSVIQSYGKDCTFRSFRNRYQSIILHDKCKRRWDEGVKADSYFVRHPASGMASEKSLFLDFSSGKSSGNPVPDDNFYCATKTLPKQQLQTLKALPRAATKIRKIYSYLPGGTSRLDAAPLFSMNRTTGAARFLTARFPPLTKQSYVEKKD</sequence>
<proteinExistence type="predicted"/>
<keyword evidence="1" id="KW-1185">Reference proteome</keyword>
<evidence type="ECO:0000313" key="1">
    <source>
        <dbReference type="Proteomes" id="UP000887565"/>
    </source>
</evidence>
<dbReference type="AlphaFoldDB" id="A0A915I4I4"/>
<evidence type="ECO:0000313" key="2">
    <source>
        <dbReference type="WBParaSite" id="nRc.2.0.1.t08750-RA"/>
    </source>
</evidence>
<reference evidence="2" key="1">
    <citation type="submission" date="2022-11" db="UniProtKB">
        <authorList>
            <consortium name="WormBaseParasite"/>
        </authorList>
    </citation>
    <scope>IDENTIFICATION</scope>
</reference>
<dbReference type="Proteomes" id="UP000887565">
    <property type="component" value="Unplaced"/>
</dbReference>
<protein>
    <submittedName>
        <fullName evidence="2">Uncharacterized protein</fullName>
    </submittedName>
</protein>